<evidence type="ECO:0000256" key="1">
    <source>
        <dbReference type="SAM" id="MobiDB-lite"/>
    </source>
</evidence>
<reference evidence="2 3" key="1">
    <citation type="submission" date="2019-07" db="EMBL/GenBank/DDBJ databases">
        <title>Chromosome genome assembly for large yellow croaker.</title>
        <authorList>
            <person name="Xiao S."/>
        </authorList>
    </citation>
    <scope>NUCLEOTIDE SEQUENCE [LARGE SCALE GENOMIC DNA]</scope>
    <source>
        <strain evidence="2">JMULYC20181020</strain>
        <tissue evidence="2">Muscle</tissue>
    </source>
</reference>
<accession>A0A6G0HUF0</accession>
<evidence type="ECO:0000313" key="3">
    <source>
        <dbReference type="Proteomes" id="UP000424527"/>
    </source>
</evidence>
<organism evidence="2 3">
    <name type="scientific">Larimichthys crocea</name>
    <name type="common">Large yellow croaker</name>
    <name type="synonym">Pseudosciaena crocea</name>
    <dbReference type="NCBI Taxonomy" id="215358"/>
    <lineage>
        <taxon>Eukaryota</taxon>
        <taxon>Metazoa</taxon>
        <taxon>Chordata</taxon>
        <taxon>Craniata</taxon>
        <taxon>Vertebrata</taxon>
        <taxon>Euteleostomi</taxon>
        <taxon>Actinopterygii</taxon>
        <taxon>Neopterygii</taxon>
        <taxon>Teleostei</taxon>
        <taxon>Neoteleostei</taxon>
        <taxon>Acanthomorphata</taxon>
        <taxon>Eupercaria</taxon>
        <taxon>Sciaenidae</taxon>
        <taxon>Larimichthys</taxon>
    </lineage>
</organism>
<comment type="caution">
    <text evidence="2">The sequence shown here is derived from an EMBL/GenBank/DDBJ whole genome shotgun (WGS) entry which is preliminary data.</text>
</comment>
<feature type="region of interest" description="Disordered" evidence="1">
    <location>
        <begin position="282"/>
        <end position="307"/>
    </location>
</feature>
<protein>
    <submittedName>
        <fullName evidence="2">Uncharacterized protein</fullName>
    </submittedName>
</protein>
<dbReference type="InterPro" id="IPR051148">
    <property type="entry name" value="Zona_Pellucida_Domain_gp"/>
</dbReference>
<dbReference type="GO" id="GO:0060468">
    <property type="term" value="P:prevention of polyspermy"/>
    <property type="evidence" value="ECO:0007669"/>
    <property type="project" value="TreeGrafter"/>
</dbReference>
<dbReference type="GO" id="GO:0035804">
    <property type="term" value="F:structural constituent of egg coat"/>
    <property type="evidence" value="ECO:0007669"/>
    <property type="project" value="TreeGrafter"/>
</dbReference>
<gene>
    <name evidence="2" type="ORF">D5F01_LYC18280</name>
</gene>
<proteinExistence type="predicted"/>
<dbReference type="AlphaFoldDB" id="A0A6G0HUF0"/>
<dbReference type="GO" id="GO:0032190">
    <property type="term" value="F:acrosin binding"/>
    <property type="evidence" value="ECO:0007669"/>
    <property type="project" value="TreeGrafter"/>
</dbReference>
<keyword evidence="3" id="KW-1185">Reference proteome</keyword>
<dbReference type="Proteomes" id="UP000424527">
    <property type="component" value="Unassembled WGS sequence"/>
</dbReference>
<feature type="compositionally biased region" description="Polar residues" evidence="1">
    <location>
        <begin position="293"/>
        <end position="306"/>
    </location>
</feature>
<dbReference type="PANTHER" id="PTHR23343">
    <property type="entry name" value="ZONA PELLUCIDA SPERM-BINDING PROTEIN"/>
    <property type="match status" value="1"/>
</dbReference>
<name>A0A6G0HUF0_LARCR</name>
<dbReference type="PANTHER" id="PTHR23343:SF117">
    <property type="entry name" value="ZONA PELLUCIDA SPERM-BINDING PROTEIN 4-LIKE ISOFORM X1"/>
    <property type="match status" value="1"/>
</dbReference>
<dbReference type="GO" id="GO:0007339">
    <property type="term" value="P:binding of sperm to zona pellucida"/>
    <property type="evidence" value="ECO:0007669"/>
    <property type="project" value="TreeGrafter"/>
</dbReference>
<dbReference type="EMBL" id="REGW02000018">
    <property type="protein sequence ID" value="KAE8282888.1"/>
    <property type="molecule type" value="Genomic_DNA"/>
</dbReference>
<sequence>MYTILNPPNEDCREGGIKPVIHGKFYIPGQLEANIPNVGYQADSAVPGQERIRGQQVSGSEESWQRLHPVVECGDDAMTLTVRRRRAVQLLLNRVNESSVPLSQLPPHCGYSVQTTWRDLSLMAQYDACHVTQEDDSYVLPLLWRGTPVKMSCPASLVQPQAVSPPSSPSPPSLCCSPYGMTVTVQGLSTEELKINVRGEWTPLVLLAERCGYTLDRRDADIVIAAPFIACGITVKVKTLSRPITNLKPLLHQQRHRLYDVHHGPLHPYYYYYHLYNQPKVPTDDQESHPAGGTNSKSESQLPTESDYSEMGRLVQAAESGYLSMPQSDAFHSLYSHYLTWQHPYPDGEDADKRLDDEMEDQLKANLYTPSASPCGLGRVSDFDCSLSSGCCSYSVKDCTMGQYLMFVVPDSVTEPTLAPTAQPSEVSNVSCTLQRLTSDPDIYTVPLDGCGVNKHVFGQTAVHLLEVHGIYSLQQDHSPVQENSPVRLMVECSSSPGSPGEVRLYMMDQPPPPPVQSTPATVRVQLRIATDESFTSFHPEAHLPLSIHARQTGLHGGKPAGPSRA</sequence>
<evidence type="ECO:0000313" key="2">
    <source>
        <dbReference type="EMBL" id="KAE8282888.1"/>
    </source>
</evidence>
<dbReference type="GO" id="GO:0035805">
    <property type="term" value="C:egg coat"/>
    <property type="evidence" value="ECO:0007669"/>
    <property type="project" value="TreeGrafter"/>
</dbReference>